<dbReference type="PANTHER" id="PTHR43422:SF3">
    <property type="entry name" value="THIAMINE THIAZOLE SYNTHASE"/>
    <property type="match status" value="1"/>
</dbReference>
<dbReference type="SUPFAM" id="SSF51905">
    <property type="entry name" value="FAD/NAD(P)-binding domain"/>
    <property type="match status" value="1"/>
</dbReference>
<dbReference type="Gene3D" id="3.50.50.60">
    <property type="entry name" value="FAD/NAD(P)-binding domain"/>
    <property type="match status" value="1"/>
</dbReference>
<evidence type="ECO:0000313" key="2">
    <source>
        <dbReference type="EMBL" id="MEU3556037.1"/>
    </source>
</evidence>
<dbReference type="RefSeq" id="WP_108956690.1">
    <property type="nucleotide sequence ID" value="NZ_BEVZ01000009.1"/>
</dbReference>
<dbReference type="PANTHER" id="PTHR43422">
    <property type="entry name" value="THIAMINE THIAZOLE SYNTHASE"/>
    <property type="match status" value="1"/>
</dbReference>
<organism evidence="2 3">
    <name type="scientific">Streptomyces fragilis</name>
    <dbReference type="NCBI Taxonomy" id="67301"/>
    <lineage>
        <taxon>Bacteria</taxon>
        <taxon>Bacillati</taxon>
        <taxon>Actinomycetota</taxon>
        <taxon>Actinomycetes</taxon>
        <taxon>Kitasatosporales</taxon>
        <taxon>Streptomycetaceae</taxon>
        <taxon>Streptomyces</taxon>
    </lineage>
</organism>
<keyword evidence="2" id="KW-0503">Monooxygenase</keyword>
<protein>
    <submittedName>
        <fullName evidence="2">FAD-dependent monooxygenase</fullName>
    </submittedName>
</protein>
<reference evidence="2 3" key="1">
    <citation type="submission" date="2024-06" db="EMBL/GenBank/DDBJ databases">
        <title>The Natural Products Discovery Center: Release of the First 8490 Sequenced Strains for Exploring Actinobacteria Biosynthetic Diversity.</title>
        <authorList>
            <person name="Kalkreuter E."/>
            <person name="Kautsar S.A."/>
            <person name="Yang D."/>
            <person name="Bader C.D."/>
            <person name="Teijaro C.N."/>
            <person name="Fluegel L."/>
            <person name="Davis C.M."/>
            <person name="Simpson J.R."/>
            <person name="Lauterbach L."/>
            <person name="Steele A.D."/>
            <person name="Gui C."/>
            <person name="Meng S."/>
            <person name="Li G."/>
            <person name="Viehrig K."/>
            <person name="Ye F."/>
            <person name="Su P."/>
            <person name="Kiefer A.F."/>
            <person name="Nichols A."/>
            <person name="Cepeda A.J."/>
            <person name="Yan W."/>
            <person name="Fan B."/>
            <person name="Jiang Y."/>
            <person name="Adhikari A."/>
            <person name="Zheng C.-J."/>
            <person name="Schuster L."/>
            <person name="Cowan T.M."/>
            <person name="Smanski M.J."/>
            <person name="Chevrette M.G."/>
            <person name="De Carvalho L.P.S."/>
            <person name="Shen B."/>
        </authorList>
    </citation>
    <scope>NUCLEOTIDE SEQUENCE [LARGE SCALE GENOMIC DNA]</scope>
    <source>
        <strain evidence="2 3">NPDC038104</strain>
    </source>
</reference>
<dbReference type="InterPro" id="IPR036188">
    <property type="entry name" value="FAD/NAD-bd_sf"/>
</dbReference>
<feature type="domain" description="FAD-binding" evidence="1">
    <location>
        <begin position="10"/>
        <end position="355"/>
    </location>
</feature>
<evidence type="ECO:0000313" key="3">
    <source>
        <dbReference type="Proteomes" id="UP001550850"/>
    </source>
</evidence>
<dbReference type="Pfam" id="PF01494">
    <property type="entry name" value="FAD_binding_3"/>
    <property type="match status" value="1"/>
</dbReference>
<evidence type="ECO:0000259" key="1">
    <source>
        <dbReference type="Pfam" id="PF01494"/>
    </source>
</evidence>
<sequence length="465" mass="49834">MSGRASSTRQAVVIGGGLAGFLAARALAGDAAVTIVERDTLPTVPEPRKNLPQARHLHNLWSGGAGAVEQLLPGTLAELQAHGARRIPLTSGMVAYSPAGWYRRWDDSHYSISCSRDLLDWVIRGQVLAGNAAAITVLQRTQVLGLVGDAAAVTGVRIRNAAGEEETLNADLVVDAGGRASRTPHWLLDLGLDGPTAREVDSGLVYASRTYQAPPKTPAVWPIINIQADPRSGGPARSGAIQPIEDDRWLVTLSGTRGAEPPRDPKGFEEFAQQLRHPLIAEALVHAQPLTDVTLSRTTVNQRRYYEKTRMPRGLLVLGDAVAATNPTYGHGMSVAAQSALTLRDTLRRRGWAAPDLARHVQKGITRHLETAWTFATGSDVFFPGASENGPTVVERLAARYIDRLIHTATGSGRVARAVTDVMTLEAGPARLLSPDTLIAAARGPLKPSLQHPPLTAEEWQAIRN</sequence>
<proteinExistence type="predicted"/>
<keyword evidence="2" id="KW-0560">Oxidoreductase</keyword>
<dbReference type="InterPro" id="IPR002938">
    <property type="entry name" value="FAD-bd"/>
</dbReference>
<name>A0ABV2YJX5_9ACTN</name>
<comment type="caution">
    <text evidence="2">The sequence shown here is derived from an EMBL/GenBank/DDBJ whole genome shotgun (WGS) entry which is preliminary data.</text>
</comment>
<accession>A0ABV2YJX5</accession>
<gene>
    <name evidence="2" type="ORF">AB0E65_17740</name>
</gene>
<dbReference type="Proteomes" id="UP001550850">
    <property type="component" value="Unassembled WGS sequence"/>
</dbReference>
<dbReference type="PRINTS" id="PR00420">
    <property type="entry name" value="RNGMNOXGNASE"/>
</dbReference>
<dbReference type="GO" id="GO:0004497">
    <property type="term" value="F:monooxygenase activity"/>
    <property type="evidence" value="ECO:0007669"/>
    <property type="project" value="UniProtKB-KW"/>
</dbReference>
<keyword evidence="3" id="KW-1185">Reference proteome</keyword>
<dbReference type="EMBL" id="JBEZUR010000026">
    <property type="protein sequence ID" value="MEU3556037.1"/>
    <property type="molecule type" value="Genomic_DNA"/>
</dbReference>